<feature type="region of interest" description="Disordered" evidence="9">
    <location>
        <begin position="773"/>
        <end position="1160"/>
    </location>
</feature>
<feature type="region of interest" description="Disordered" evidence="9">
    <location>
        <begin position="545"/>
        <end position="686"/>
    </location>
</feature>
<keyword evidence="6 7" id="KW-0505">Motor protein</keyword>
<feature type="compositionally biased region" description="Low complexity" evidence="9">
    <location>
        <begin position="1130"/>
        <end position="1146"/>
    </location>
</feature>
<dbReference type="SUPFAM" id="SSF52540">
    <property type="entry name" value="P-loop containing nucleoside triphosphate hydrolases"/>
    <property type="match status" value="1"/>
</dbReference>
<dbReference type="InterPro" id="IPR027640">
    <property type="entry name" value="Kinesin-like_fam"/>
</dbReference>
<comment type="similarity">
    <text evidence="7">Belongs to the TRAFAC class myosin-kinesin ATPase superfamily. Kinesin family.</text>
</comment>
<feature type="compositionally biased region" description="Gly residues" evidence="9">
    <location>
        <begin position="461"/>
        <end position="480"/>
    </location>
</feature>
<feature type="compositionally biased region" description="Low complexity" evidence="9">
    <location>
        <begin position="659"/>
        <end position="671"/>
    </location>
</feature>
<dbReference type="GO" id="GO:0005524">
    <property type="term" value="F:ATP binding"/>
    <property type="evidence" value="ECO:0007669"/>
    <property type="project" value="UniProtKB-UniRule"/>
</dbReference>
<protein>
    <recommendedName>
        <fullName evidence="10">Kinesin motor domain-containing protein</fullName>
    </recommendedName>
</protein>
<feature type="binding site" evidence="7">
    <location>
        <begin position="140"/>
        <end position="147"/>
    </location>
    <ligand>
        <name>ATP</name>
        <dbReference type="ChEBI" id="CHEBI:30616"/>
    </ligand>
</feature>
<feature type="region of interest" description="Disordered" evidence="9">
    <location>
        <begin position="1289"/>
        <end position="1337"/>
    </location>
</feature>
<gene>
    <name evidence="11" type="primary">PLEST006499</name>
    <name evidence="11" type="ORF">PLESTB_000212300</name>
</gene>
<feature type="compositionally biased region" description="Gly residues" evidence="9">
    <location>
        <begin position="1034"/>
        <end position="1044"/>
    </location>
</feature>
<feature type="compositionally biased region" description="Acidic residues" evidence="9">
    <location>
        <begin position="910"/>
        <end position="922"/>
    </location>
</feature>
<organism evidence="11 12">
    <name type="scientific">Pleodorina starrii</name>
    <dbReference type="NCBI Taxonomy" id="330485"/>
    <lineage>
        <taxon>Eukaryota</taxon>
        <taxon>Viridiplantae</taxon>
        <taxon>Chlorophyta</taxon>
        <taxon>core chlorophytes</taxon>
        <taxon>Chlorophyceae</taxon>
        <taxon>CS clade</taxon>
        <taxon>Chlamydomonadales</taxon>
        <taxon>Volvocaceae</taxon>
        <taxon>Pleodorina</taxon>
    </lineage>
</organism>
<proteinExistence type="inferred from homology"/>
<feature type="domain" description="Kinesin motor" evidence="10">
    <location>
        <begin position="62"/>
        <end position="427"/>
    </location>
</feature>
<evidence type="ECO:0000256" key="7">
    <source>
        <dbReference type="PROSITE-ProRule" id="PRU00283"/>
    </source>
</evidence>
<feature type="compositionally biased region" description="Low complexity" evidence="9">
    <location>
        <begin position="1082"/>
        <end position="1117"/>
    </location>
</feature>
<keyword evidence="12" id="KW-1185">Reference proteome</keyword>
<feature type="compositionally biased region" description="Pro residues" evidence="9">
    <location>
        <begin position="1233"/>
        <end position="1248"/>
    </location>
</feature>
<dbReference type="PANTHER" id="PTHR47969">
    <property type="entry name" value="CHROMOSOME-ASSOCIATED KINESIN KIF4A-RELATED"/>
    <property type="match status" value="1"/>
</dbReference>
<dbReference type="PROSITE" id="PS00411">
    <property type="entry name" value="KINESIN_MOTOR_1"/>
    <property type="match status" value="1"/>
</dbReference>
<evidence type="ECO:0000256" key="9">
    <source>
        <dbReference type="SAM" id="MobiDB-lite"/>
    </source>
</evidence>
<accession>A0A9W6BD52</accession>
<dbReference type="GO" id="GO:0007018">
    <property type="term" value="P:microtubule-based movement"/>
    <property type="evidence" value="ECO:0007669"/>
    <property type="project" value="InterPro"/>
</dbReference>
<evidence type="ECO:0000256" key="5">
    <source>
        <dbReference type="ARBA" id="ARBA00023054"/>
    </source>
</evidence>
<feature type="compositionally biased region" description="Gly residues" evidence="9">
    <location>
        <begin position="570"/>
        <end position="579"/>
    </location>
</feature>
<dbReference type="Proteomes" id="UP001165080">
    <property type="component" value="Unassembled WGS sequence"/>
</dbReference>
<sequence>MPPLFSSSLRASSPMRSGIGHYAQYGSGQYSQLAQYGGQQQQQQQQQQHHQQALAASAATSGVQVLVRVRPPLPRELMFDSGVEVRPPHDIKVYNDAQEFSGRYHHVFGEETPQADVYEKIRDCVPLALDGYNSTIFAYGQTGTGKTFTMMGDDPTVEGGAGPEAAAAAVGPGGGGPGIIPRAVKELFREAKAKQDAEGAAIQVIVSYMEIYNDRLHDLLQPYKPQNARDPADVNQKRALLEVREDAKGNTYVPNLLCVKVKSYKSVYQLIAKGNRNRAVRHTEMNQASSRSHAILQLVIEQWPNGGADGTVLRSKLNFVDLAGSERWNTAAGAAAGWDGGPDLYGDERVNEMTSINGSLSALGSVVAALTERRTHVPYRDSRLTHLLQDSLGGNCRTTVLATLSPSVDAFEESCSTLRFADRARAIANNPVVNASRDMGSILALKEREIQRLRSMLSQLTGGGGGGGGGDKGAGAGAGALPGVEGADPAAARLAEELEETRRALEMERALRAELQQRLHHASGGGGSGAGGVVLDATTVLTALGTPPATAGGTPARPGSGTRRSTGSAGSAGGGGPRGGAVDYFRLSTPSTPLNGLPVHLAGGGGSGGSGPGLSSGGGGGGGRGRAVSSPSSSAVLTPTRIGSGGVPPPGLGRFRSNLLSSHGPLGSSGSSAGGGGGPASPPRRRGEMRRLSFDEAIMSIKSQILSLTAQERARFKARQPPTQRGNWGGLPPPPAAAAAAAPPPQLGLSASTSAVPSNLTGRTRAAVGIYGSSGGGAAQTQRQSRRPPGLTVAPGVVASASLGGGGGGGLAQMHSIEMTDSPTGSDRPSPGSVSGAAAQLRQYMQQAANGGGGGSSPPRKAPPASTHAASPTTSPSGRGGGGAARAAAAAAAAAAATRSGRGARSEVATDYENDEFEEEEEHQSRDGDEPERAGAAAASEEEVEEEEEEEHDRRKSPGRKAATGGKAKAKHKGGRRDIEEDEEEVEEEEEEDEEDEIDAEEEEEEEEEEEMVEEEVESDDEDDGGGRGRQRGGKAGPRAGGARVGAAARGSGSGSGSDGGLSQLDPEEYEALMREAREALAKTAAGGAAEPGQGLAARQQPAAAPPAAATAHTGPAALGGGRSALLHYQQQQQQQQQQPSSSSAVTGGGGGGGAVAVSGTGWGRNALLHKFTDGDGGGGAAAAAAAAGGGGGFGRSALLASCSVPAPLSPSLSSAPPAAGGWGRRSILAAQTPPPQPPPQQQQPLRPPASADAAVPRRHPSVGGAGSAGAGGRRALIAELMAESDDNGFGGAYGNHSHHGRSPQRGSGGGKGRSRSVGGVGRSNGGSRGGGGASDRAVAKLDAGSWIYILGASASSTRAKHLAAALQLDPRTGLPAI</sequence>
<reference evidence="11 12" key="1">
    <citation type="journal article" date="2023" name="Commun. Biol.">
        <title>Reorganization of the ancestral sex-determining regions during the evolution of trioecy in Pleodorina starrii.</title>
        <authorList>
            <person name="Takahashi K."/>
            <person name="Suzuki S."/>
            <person name="Kawai-Toyooka H."/>
            <person name="Yamamoto K."/>
            <person name="Hamaji T."/>
            <person name="Ootsuki R."/>
            <person name="Yamaguchi H."/>
            <person name="Kawachi M."/>
            <person name="Higashiyama T."/>
            <person name="Nozaki H."/>
        </authorList>
    </citation>
    <scope>NUCLEOTIDE SEQUENCE [LARGE SCALE GENOMIC DNA]</scope>
    <source>
        <strain evidence="11 12">NIES-4479</strain>
    </source>
</reference>
<feature type="region of interest" description="Disordered" evidence="9">
    <location>
        <begin position="458"/>
        <end position="483"/>
    </location>
</feature>
<feature type="compositionally biased region" description="Gly residues" evidence="9">
    <location>
        <begin position="1319"/>
        <end position="1334"/>
    </location>
</feature>
<feature type="compositionally biased region" description="Gly residues" evidence="9">
    <location>
        <begin position="602"/>
        <end position="625"/>
    </location>
</feature>
<evidence type="ECO:0000259" key="10">
    <source>
        <dbReference type="PROSITE" id="PS50067"/>
    </source>
</evidence>
<dbReference type="Pfam" id="PF00225">
    <property type="entry name" value="Kinesin"/>
    <property type="match status" value="1"/>
</dbReference>
<dbReference type="SMART" id="SM00129">
    <property type="entry name" value="KISc"/>
    <property type="match status" value="1"/>
</dbReference>
<dbReference type="PROSITE" id="PS50067">
    <property type="entry name" value="KINESIN_MOTOR_2"/>
    <property type="match status" value="1"/>
</dbReference>
<dbReference type="EMBL" id="BRXU01000002">
    <property type="protein sequence ID" value="GLC49371.1"/>
    <property type="molecule type" value="Genomic_DNA"/>
</dbReference>
<dbReference type="GO" id="GO:0007052">
    <property type="term" value="P:mitotic spindle organization"/>
    <property type="evidence" value="ECO:0007669"/>
    <property type="project" value="TreeGrafter"/>
</dbReference>
<feature type="coiled-coil region" evidence="8">
    <location>
        <begin position="491"/>
        <end position="518"/>
    </location>
</feature>
<dbReference type="CDD" id="cd00106">
    <property type="entry name" value="KISc"/>
    <property type="match status" value="1"/>
</dbReference>
<dbReference type="PANTHER" id="PTHR47969:SF15">
    <property type="entry name" value="CHROMOSOME-ASSOCIATED KINESIN KIF4A-RELATED"/>
    <property type="match status" value="1"/>
</dbReference>
<evidence type="ECO:0000256" key="1">
    <source>
        <dbReference type="ARBA" id="ARBA00004496"/>
    </source>
</evidence>
<keyword evidence="2" id="KW-0963">Cytoplasm</keyword>
<evidence type="ECO:0000313" key="11">
    <source>
        <dbReference type="EMBL" id="GLC49371.1"/>
    </source>
</evidence>
<feature type="compositionally biased region" description="Basic and acidic residues" evidence="9">
    <location>
        <begin position="923"/>
        <end position="933"/>
    </location>
</feature>
<keyword evidence="4 7" id="KW-0067">ATP-binding</keyword>
<comment type="subcellular location">
    <subcellularLocation>
        <location evidence="1">Cytoplasm</location>
    </subcellularLocation>
</comment>
<evidence type="ECO:0000256" key="3">
    <source>
        <dbReference type="ARBA" id="ARBA00022741"/>
    </source>
</evidence>
<dbReference type="InterPro" id="IPR001752">
    <property type="entry name" value="Kinesin_motor_dom"/>
</dbReference>
<dbReference type="PRINTS" id="PR00380">
    <property type="entry name" value="KINESINHEAVY"/>
</dbReference>
<evidence type="ECO:0000256" key="4">
    <source>
        <dbReference type="ARBA" id="ARBA00022840"/>
    </source>
</evidence>
<dbReference type="GO" id="GO:0051231">
    <property type="term" value="P:spindle elongation"/>
    <property type="evidence" value="ECO:0007669"/>
    <property type="project" value="TreeGrafter"/>
</dbReference>
<feature type="region of interest" description="Disordered" evidence="9">
    <location>
        <begin position="1229"/>
        <end position="1271"/>
    </location>
</feature>
<evidence type="ECO:0000256" key="8">
    <source>
        <dbReference type="SAM" id="Coils"/>
    </source>
</evidence>
<dbReference type="GO" id="GO:0008017">
    <property type="term" value="F:microtubule binding"/>
    <property type="evidence" value="ECO:0007669"/>
    <property type="project" value="InterPro"/>
</dbReference>
<dbReference type="GO" id="GO:0005875">
    <property type="term" value="C:microtubule associated complex"/>
    <property type="evidence" value="ECO:0007669"/>
    <property type="project" value="TreeGrafter"/>
</dbReference>
<dbReference type="InterPro" id="IPR036961">
    <property type="entry name" value="Kinesin_motor_dom_sf"/>
</dbReference>
<evidence type="ECO:0000256" key="6">
    <source>
        <dbReference type="ARBA" id="ARBA00023175"/>
    </source>
</evidence>
<feature type="compositionally biased region" description="Acidic residues" evidence="9">
    <location>
        <begin position="940"/>
        <end position="951"/>
    </location>
</feature>
<feature type="compositionally biased region" description="Pro residues" evidence="9">
    <location>
        <begin position="731"/>
        <end position="746"/>
    </location>
</feature>
<dbReference type="GO" id="GO:0003777">
    <property type="term" value="F:microtubule motor activity"/>
    <property type="evidence" value="ECO:0007669"/>
    <property type="project" value="InterPro"/>
</dbReference>
<dbReference type="GO" id="GO:0005737">
    <property type="term" value="C:cytoplasm"/>
    <property type="evidence" value="ECO:0007669"/>
    <property type="project" value="UniProtKB-SubCell"/>
</dbReference>
<name>A0A9W6BD52_9CHLO</name>
<feature type="compositionally biased region" description="Basic and acidic residues" evidence="9">
    <location>
        <begin position="1072"/>
        <end position="1081"/>
    </location>
</feature>
<feature type="compositionally biased region" description="Low complexity" evidence="9">
    <location>
        <begin position="885"/>
        <end position="903"/>
    </location>
</feature>
<keyword evidence="3 7" id="KW-0547">Nucleotide-binding</keyword>
<dbReference type="InterPro" id="IPR027417">
    <property type="entry name" value="P-loop_NTPase"/>
</dbReference>
<feature type="compositionally biased region" description="Low complexity" evidence="9">
    <location>
        <begin position="857"/>
        <end position="877"/>
    </location>
</feature>
<dbReference type="Gene3D" id="3.40.850.10">
    <property type="entry name" value="Kinesin motor domain"/>
    <property type="match status" value="1"/>
</dbReference>
<comment type="caution">
    <text evidence="11">The sequence shown here is derived from an EMBL/GenBank/DDBJ whole genome shotgun (WGS) entry which is preliminary data.</text>
</comment>
<feature type="compositionally biased region" description="Acidic residues" evidence="9">
    <location>
        <begin position="980"/>
        <end position="1024"/>
    </location>
</feature>
<feature type="compositionally biased region" description="Polar residues" evidence="9">
    <location>
        <begin position="749"/>
        <end position="758"/>
    </location>
</feature>
<evidence type="ECO:0000256" key="2">
    <source>
        <dbReference type="ARBA" id="ARBA00022490"/>
    </source>
</evidence>
<evidence type="ECO:0000313" key="12">
    <source>
        <dbReference type="Proteomes" id="UP001165080"/>
    </source>
</evidence>
<feature type="compositionally biased region" description="Low complexity" evidence="9">
    <location>
        <begin position="545"/>
        <end position="569"/>
    </location>
</feature>
<dbReference type="InterPro" id="IPR019821">
    <property type="entry name" value="Kinesin_motor_CS"/>
</dbReference>
<feature type="region of interest" description="Disordered" evidence="9">
    <location>
        <begin position="714"/>
        <end position="758"/>
    </location>
</feature>
<keyword evidence="5 8" id="KW-0175">Coiled coil</keyword>
<feature type="compositionally biased region" description="Low complexity" evidence="9">
    <location>
        <begin position="626"/>
        <end position="637"/>
    </location>
</feature>